<dbReference type="PANTHER" id="PTHR30136">
    <property type="entry name" value="HELIX-TURN-HELIX TRANSCRIPTIONAL REGULATOR, ICLR FAMILY"/>
    <property type="match status" value="1"/>
</dbReference>
<keyword evidence="3" id="KW-0804">Transcription</keyword>
<dbReference type="Proteomes" id="UP001156441">
    <property type="component" value="Unassembled WGS sequence"/>
</dbReference>
<dbReference type="Gene3D" id="1.10.10.10">
    <property type="entry name" value="Winged helix-like DNA-binding domain superfamily/Winged helix DNA-binding domain"/>
    <property type="match status" value="1"/>
</dbReference>
<dbReference type="EMBL" id="JAFFZE010000014">
    <property type="protein sequence ID" value="MCT2584852.1"/>
    <property type="molecule type" value="Genomic_DNA"/>
</dbReference>
<dbReference type="InterPro" id="IPR050707">
    <property type="entry name" value="HTH_MetabolicPath_Reg"/>
</dbReference>
<evidence type="ECO:0000313" key="6">
    <source>
        <dbReference type="EMBL" id="MCT2584852.1"/>
    </source>
</evidence>
<dbReference type="Gene3D" id="3.30.450.40">
    <property type="match status" value="1"/>
</dbReference>
<reference evidence="6 7" key="1">
    <citation type="submission" date="2021-02" db="EMBL/GenBank/DDBJ databases">
        <title>Actinophytocola xerophila sp. nov., isolated from soil of cotton cropping field.</title>
        <authorList>
            <person name="Huang R."/>
            <person name="Chen X."/>
            <person name="Ge X."/>
            <person name="Liu W."/>
        </authorList>
    </citation>
    <scope>NUCLEOTIDE SEQUENCE [LARGE SCALE GENOMIC DNA]</scope>
    <source>
        <strain evidence="6 7">S1-96</strain>
    </source>
</reference>
<dbReference type="Pfam" id="PF01614">
    <property type="entry name" value="IclR_C"/>
    <property type="match status" value="1"/>
</dbReference>
<name>A0ABT2JAG2_9PSEU</name>
<gene>
    <name evidence="6" type="ORF">JT362_17180</name>
</gene>
<dbReference type="SMART" id="SM00346">
    <property type="entry name" value="HTH_ICLR"/>
    <property type="match status" value="1"/>
</dbReference>
<accession>A0ABT2JAG2</accession>
<dbReference type="Pfam" id="PF09339">
    <property type="entry name" value="HTH_IclR"/>
    <property type="match status" value="1"/>
</dbReference>
<proteinExistence type="predicted"/>
<dbReference type="PROSITE" id="PS51078">
    <property type="entry name" value="ICLR_ED"/>
    <property type="match status" value="1"/>
</dbReference>
<evidence type="ECO:0000259" key="4">
    <source>
        <dbReference type="PROSITE" id="PS51077"/>
    </source>
</evidence>
<dbReference type="InterPro" id="IPR014757">
    <property type="entry name" value="Tscrpt_reg_IclR_C"/>
</dbReference>
<dbReference type="InterPro" id="IPR029016">
    <property type="entry name" value="GAF-like_dom_sf"/>
</dbReference>
<dbReference type="InterPro" id="IPR036388">
    <property type="entry name" value="WH-like_DNA-bd_sf"/>
</dbReference>
<dbReference type="RefSeq" id="WP_260192250.1">
    <property type="nucleotide sequence ID" value="NZ_JAFFZE010000014.1"/>
</dbReference>
<evidence type="ECO:0000256" key="3">
    <source>
        <dbReference type="ARBA" id="ARBA00023163"/>
    </source>
</evidence>
<evidence type="ECO:0000259" key="5">
    <source>
        <dbReference type="PROSITE" id="PS51078"/>
    </source>
</evidence>
<dbReference type="SUPFAM" id="SSF55781">
    <property type="entry name" value="GAF domain-like"/>
    <property type="match status" value="1"/>
</dbReference>
<feature type="domain" description="IclR-ED" evidence="5">
    <location>
        <begin position="59"/>
        <end position="237"/>
    </location>
</feature>
<organism evidence="6 7">
    <name type="scientific">Actinophytocola gossypii</name>
    <dbReference type="NCBI Taxonomy" id="2812003"/>
    <lineage>
        <taxon>Bacteria</taxon>
        <taxon>Bacillati</taxon>
        <taxon>Actinomycetota</taxon>
        <taxon>Actinomycetes</taxon>
        <taxon>Pseudonocardiales</taxon>
        <taxon>Pseudonocardiaceae</taxon>
    </lineage>
</organism>
<dbReference type="PROSITE" id="PS51077">
    <property type="entry name" value="HTH_ICLR"/>
    <property type="match status" value="1"/>
</dbReference>
<comment type="caution">
    <text evidence="6">The sequence shown here is derived from an EMBL/GenBank/DDBJ whole genome shotgun (WGS) entry which is preliminary data.</text>
</comment>
<keyword evidence="7" id="KW-1185">Reference proteome</keyword>
<dbReference type="SUPFAM" id="SSF46785">
    <property type="entry name" value="Winged helix' DNA-binding domain"/>
    <property type="match status" value="1"/>
</dbReference>
<feature type="domain" description="HTH iclR-type" evidence="4">
    <location>
        <begin position="1"/>
        <end position="58"/>
    </location>
</feature>
<dbReference type="InterPro" id="IPR036390">
    <property type="entry name" value="WH_DNA-bd_sf"/>
</dbReference>
<dbReference type="PANTHER" id="PTHR30136:SF35">
    <property type="entry name" value="HTH-TYPE TRANSCRIPTIONAL REGULATOR RV1719"/>
    <property type="match status" value="1"/>
</dbReference>
<evidence type="ECO:0000256" key="1">
    <source>
        <dbReference type="ARBA" id="ARBA00023015"/>
    </source>
</evidence>
<sequence>MDRAAALLALIVESGERTFTSLVDEVGLAKSTTSRLLHALERNRLVRRDRAGLFRPGPLFAVYAAQHDTTQDLLELAQPVLDELSEHTGETVNLAVPRGAEVVQVAQVDSAYLLGATNWLDVSVPPHCSALGKVFYAYRALPMPDGDLPESPVGRTPTIRQLKDDLAEVSRRGWALTWEELEEGLVAVAAPVHTRDDSVVAAVSVSGPTTRISKADAARIGSRLVDSTRSLSVRLGYRPRRATQK</sequence>
<evidence type="ECO:0000256" key="2">
    <source>
        <dbReference type="ARBA" id="ARBA00023125"/>
    </source>
</evidence>
<dbReference type="InterPro" id="IPR005471">
    <property type="entry name" value="Tscrpt_reg_IclR_N"/>
</dbReference>
<evidence type="ECO:0000313" key="7">
    <source>
        <dbReference type="Proteomes" id="UP001156441"/>
    </source>
</evidence>
<keyword evidence="2" id="KW-0238">DNA-binding</keyword>
<keyword evidence="1" id="KW-0805">Transcription regulation</keyword>
<protein>
    <submittedName>
        <fullName evidence="6">IclR family transcriptional regulator</fullName>
    </submittedName>
</protein>